<reference evidence="1 2" key="1">
    <citation type="journal article" date="2024" name="Nat. Commun.">
        <title>Phylogenomics reveals the evolutionary origins of lichenization in chlorophyte algae.</title>
        <authorList>
            <person name="Puginier C."/>
            <person name="Libourel C."/>
            <person name="Otte J."/>
            <person name="Skaloud P."/>
            <person name="Haon M."/>
            <person name="Grisel S."/>
            <person name="Petersen M."/>
            <person name="Berrin J.G."/>
            <person name="Delaux P.M."/>
            <person name="Dal Grande F."/>
            <person name="Keller J."/>
        </authorList>
    </citation>
    <scope>NUCLEOTIDE SEQUENCE [LARGE SCALE GENOMIC DNA]</scope>
    <source>
        <strain evidence="1 2">SAG 2036</strain>
    </source>
</reference>
<dbReference type="Proteomes" id="UP001465755">
    <property type="component" value="Unassembled WGS sequence"/>
</dbReference>
<dbReference type="EMBL" id="JALJOQ010000113">
    <property type="protein sequence ID" value="KAK9796701.1"/>
    <property type="molecule type" value="Genomic_DNA"/>
</dbReference>
<name>A0AAW1NSD9_9CHLO</name>
<accession>A0AAW1NSD9</accession>
<sequence>MDPLARTSGLLVEEYPRDHFMAGPKWQELPLQEASKFLMKRLVHRQADMPFNQFINMQMESQGHYGPS</sequence>
<gene>
    <name evidence="1" type="ORF">WJX73_005037</name>
</gene>
<organism evidence="1 2">
    <name type="scientific">Symbiochloris irregularis</name>
    <dbReference type="NCBI Taxonomy" id="706552"/>
    <lineage>
        <taxon>Eukaryota</taxon>
        <taxon>Viridiplantae</taxon>
        <taxon>Chlorophyta</taxon>
        <taxon>core chlorophytes</taxon>
        <taxon>Trebouxiophyceae</taxon>
        <taxon>Trebouxiales</taxon>
        <taxon>Trebouxiaceae</taxon>
        <taxon>Symbiochloris</taxon>
    </lineage>
</organism>
<protein>
    <submittedName>
        <fullName evidence="1">Uncharacterized protein</fullName>
    </submittedName>
</protein>
<proteinExistence type="predicted"/>
<dbReference type="AlphaFoldDB" id="A0AAW1NSD9"/>
<keyword evidence="2" id="KW-1185">Reference proteome</keyword>
<evidence type="ECO:0000313" key="2">
    <source>
        <dbReference type="Proteomes" id="UP001465755"/>
    </source>
</evidence>
<evidence type="ECO:0000313" key="1">
    <source>
        <dbReference type="EMBL" id="KAK9796701.1"/>
    </source>
</evidence>
<comment type="caution">
    <text evidence="1">The sequence shown here is derived from an EMBL/GenBank/DDBJ whole genome shotgun (WGS) entry which is preliminary data.</text>
</comment>